<evidence type="ECO:0000256" key="3">
    <source>
        <dbReference type="PROSITE-ProRule" id="PRU00023"/>
    </source>
</evidence>
<dbReference type="AlphaFoldDB" id="A0A2S7XYR4"/>
<organism evidence="4 5">
    <name type="scientific">Beauveria bassiana</name>
    <name type="common">White muscardine disease fungus</name>
    <name type="synonym">Tritirachium shiotae</name>
    <dbReference type="NCBI Taxonomy" id="176275"/>
    <lineage>
        <taxon>Eukaryota</taxon>
        <taxon>Fungi</taxon>
        <taxon>Dikarya</taxon>
        <taxon>Ascomycota</taxon>
        <taxon>Pezizomycotina</taxon>
        <taxon>Sordariomycetes</taxon>
        <taxon>Hypocreomycetidae</taxon>
        <taxon>Hypocreales</taxon>
        <taxon>Cordycipitaceae</taxon>
        <taxon>Beauveria</taxon>
    </lineage>
</organism>
<comment type="caution">
    <text evidence="4">The sequence shown here is derived from an EMBL/GenBank/DDBJ whole genome shotgun (WGS) entry which is preliminary data.</text>
</comment>
<feature type="repeat" description="ANK" evidence="3">
    <location>
        <begin position="230"/>
        <end position="262"/>
    </location>
</feature>
<dbReference type="OrthoDB" id="341259at2759"/>
<evidence type="ECO:0000256" key="1">
    <source>
        <dbReference type="ARBA" id="ARBA00022737"/>
    </source>
</evidence>
<protein>
    <submittedName>
        <fullName evidence="4">Uncharacterized protein</fullName>
    </submittedName>
</protein>
<name>A0A2S7XYR4_BEABA</name>
<dbReference type="PROSITE" id="PS50088">
    <property type="entry name" value="ANK_REPEAT"/>
    <property type="match status" value="4"/>
</dbReference>
<reference evidence="4 5" key="1">
    <citation type="submission" date="2016-07" db="EMBL/GenBank/DDBJ databases">
        <title>Comparative genomics of the entomopathogenic fungus Beauveria bassiana.</title>
        <authorList>
            <person name="Valero Jimenez C.A."/>
            <person name="Zwaan B.J."/>
            <person name="Van Kan J.A."/>
            <person name="Takken W."/>
            <person name="Debets A.J."/>
            <person name="Schoustra S.E."/>
            <person name="Koenraadt C.J."/>
        </authorList>
    </citation>
    <scope>NUCLEOTIDE SEQUENCE [LARGE SCALE GENOMIC DNA]</scope>
    <source>
        <strain evidence="4 5">ARSEF 8028</strain>
    </source>
</reference>
<feature type="repeat" description="ANK" evidence="3">
    <location>
        <begin position="263"/>
        <end position="295"/>
    </location>
</feature>
<dbReference type="InterPro" id="IPR002110">
    <property type="entry name" value="Ankyrin_rpt"/>
</dbReference>
<dbReference type="GO" id="GO:0005737">
    <property type="term" value="C:cytoplasm"/>
    <property type="evidence" value="ECO:0007669"/>
    <property type="project" value="TreeGrafter"/>
</dbReference>
<dbReference type="PANTHER" id="PTHR23206:SF7">
    <property type="entry name" value="PROTEIN KINASE DOMAIN-CONTAINING PROTEIN"/>
    <property type="match status" value="1"/>
</dbReference>
<evidence type="ECO:0000313" key="5">
    <source>
        <dbReference type="Proteomes" id="UP000237441"/>
    </source>
</evidence>
<feature type="repeat" description="ANK" evidence="3">
    <location>
        <begin position="197"/>
        <end position="229"/>
    </location>
</feature>
<dbReference type="EMBL" id="JRHA01000001">
    <property type="protein sequence ID" value="PQK08823.1"/>
    <property type="molecule type" value="Genomic_DNA"/>
</dbReference>
<dbReference type="InterPro" id="IPR036770">
    <property type="entry name" value="Ankyrin_rpt-contain_sf"/>
</dbReference>
<evidence type="ECO:0000256" key="2">
    <source>
        <dbReference type="ARBA" id="ARBA00023043"/>
    </source>
</evidence>
<gene>
    <name evidence="4" type="ORF">BB8028_0001g08950</name>
</gene>
<keyword evidence="2 3" id="KW-0040">ANK repeat</keyword>
<dbReference type="Gene3D" id="1.25.40.20">
    <property type="entry name" value="Ankyrin repeat-containing domain"/>
    <property type="match status" value="3"/>
</dbReference>
<evidence type="ECO:0000313" key="4">
    <source>
        <dbReference type="EMBL" id="PQK08823.1"/>
    </source>
</evidence>
<sequence>MVDMSPSDHLPIQYLYGKAVGCGNSSTAGFLLGLGADPNGGFLFDVSILNGNADAVRMVLQHGAVLHDVDNCLELAAAEDDPAVFRALVEQSQELRGNYAVLSHWLGRCIQLDACQVAEVLLTNGACLNIFVDSQCFRHTVLRGSVKMLKLLNMVGAGPKEDYSFDKALLDASFLGKKSLVRFLLECGANINTGCEPDSSPLHCAAQFGQVRTIQLLLQRGANPNMVSRNGETPMHAAAISWDGRAIQALKEGGTFINASNGVGMTALHLAAVESGAKVVNELVRHEANPFKRDRDGMNPLHYAASCGNIEAASALLQATNNSGIDLRDNRARTALFHACWRGRVALCRLLISRGACPLITDFRQSTIFHAALRNGNRRCLTEILAAISPEQSQALHTAIDGSERDLEDQSLVLHGTNLVAWMRGRSTNGGMRGTESAYHCAMCTKRTNLNQLFSCRSCNMRETPMMCTECVGAGARDCLRAGHVIRGVTERA</sequence>
<dbReference type="PROSITE" id="PS50297">
    <property type="entry name" value="ANK_REP_REGION"/>
    <property type="match status" value="2"/>
</dbReference>
<keyword evidence="1" id="KW-0677">Repeat</keyword>
<dbReference type="SMART" id="SM00248">
    <property type="entry name" value="ANK"/>
    <property type="match status" value="8"/>
</dbReference>
<accession>A0A2S7XYR4</accession>
<dbReference type="InterPro" id="IPR051631">
    <property type="entry name" value="Ankyrin-KH/SAM_domain"/>
</dbReference>
<dbReference type="Proteomes" id="UP000237441">
    <property type="component" value="Unassembled WGS sequence"/>
</dbReference>
<proteinExistence type="predicted"/>
<feature type="repeat" description="ANK" evidence="3">
    <location>
        <begin position="296"/>
        <end position="318"/>
    </location>
</feature>
<dbReference type="PANTHER" id="PTHR23206">
    <property type="entry name" value="MASK PROTEIN"/>
    <property type="match status" value="1"/>
</dbReference>
<dbReference type="SUPFAM" id="SSF48403">
    <property type="entry name" value="Ankyrin repeat"/>
    <property type="match status" value="2"/>
</dbReference>
<dbReference type="Pfam" id="PF12796">
    <property type="entry name" value="Ank_2"/>
    <property type="match status" value="2"/>
</dbReference>